<organism evidence="2 3">
    <name type="scientific">Petrolisthes manimaculis</name>
    <dbReference type="NCBI Taxonomy" id="1843537"/>
    <lineage>
        <taxon>Eukaryota</taxon>
        <taxon>Metazoa</taxon>
        <taxon>Ecdysozoa</taxon>
        <taxon>Arthropoda</taxon>
        <taxon>Crustacea</taxon>
        <taxon>Multicrustacea</taxon>
        <taxon>Malacostraca</taxon>
        <taxon>Eumalacostraca</taxon>
        <taxon>Eucarida</taxon>
        <taxon>Decapoda</taxon>
        <taxon>Pleocyemata</taxon>
        <taxon>Anomura</taxon>
        <taxon>Galatheoidea</taxon>
        <taxon>Porcellanidae</taxon>
        <taxon>Petrolisthes</taxon>
    </lineage>
</organism>
<evidence type="ECO:0000313" key="3">
    <source>
        <dbReference type="Proteomes" id="UP001292094"/>
    </source>
</evidence>
<sequence>MTPLHDHSRPHSWTRYLARTINMASSNTTGYYTTTVATTPQQHGNSEPSLACPTVEFLKNYTVAELREHCRDLGLTNVWCTTSELIDKIMKHTYSSDNISQNHTVTTANVNNDNELPTNSDTVITQTFVTNNNSNPETVNRRTSETENFSPSKSDTVNNQTIVTNYSSNPETDNRQTSEPTNSSPVISEPNINIASTNDVINNKLISFGEELDKIKTYIIQLDDRVKTLESHNSSDVQLVLPHELTSSEVTVPLTNITQRLDIIENSNLENRIIALENREGWQEVTNKRHRPTWPGQQRIGQEQKKQMFWQDKQRGPIHQVSQGRNGLDLNNPNNNQSGNYLHAQARPQFQATPPPHRQAPSRPPHHLQAGHRTPTIHQTSYSPTRHSEYYNNNNSSINDNSSNDNIYYTHQHGVRSPTTTIQPRIPSYPHLANNTGTSDTGRSSIHQVIREDNYDQDYPPLPPPTQLPTTRGDGEWRVVGGDAESRSNNK</sequence>
<dbReference type="AlphaFoldDB" id="A0AAE1QJ77"/>
<feature type="compositionally biased region" description="Polar residues" evidence="1">
    <location>
        <begin position="376"/>
        <end position="385"/>
    </location>
</feature>
<feature type="compositionally biased region" description="Low complexity" evidence="1">
    <location>
        <begin position="390"/>
        <end position="409"/>
    </location>
</feature>
<accession>A0AAE1QJ77</accession>
<feature type="compositionally biased region" description="Polar residues" evidence="1">
    <location>
        <begin position="146"/>
        <end position="190"/>
    </location>
</feature>
<feature type="compositionally biased region" description="Low complexity" evidence="1">
    <location>
        <begin position="324"/>
        <end position="342"/>
    </location>
</feature>
<feature type="compositionally biased region" description="Polar residues" evidence="1">
    <location>
        <begin position="433"/>
        <end position="447"/>
    </location>
</feature>
<name>A0AAE1QJ77_9EUCA</name>
<gene>
    <name evidence="2" type="ORF">Pmani_001887</name>
</gene>
<evidence type="ECO:0000313" key="2">
    <source>
        <dbReference type="EMBL" id="KAK4327660.1"/>
    </source>
</evidence>
<feature type="region of interest" description="Disordered" evidence="1">
    <location>
        <begin position="319"/>
        <end position="491"/>
    </location>
</feature>
<feature type="region of interest" description="Disordered" evidence="1">
    <location>
        <begin position="130"/>
        <end position="190"/>
    </location>
</feature>
<protein>
    <submittedName>
        <fullName evidence="2">Uncharacterized protein</fullName>
    </submittedName>
</protein>
<reference evidence="2" key="1">
    <citation type="submission" date="2023-11" db="EMBL/GenBank/DDBJ databases">
        <title>Genome assemblies of two species of porcelain crab, Petrolisthes cinctipes and Petrolisthes manimaculis (Anomura: Porcellanidae).</title>
        <authorList>
            <person name="Angst P."/>
        </authorList>
    </citation>
    <scope>NUCLEOTIDE SEQUENCE</scope>
    <source>
        <strain evidence="2">PB745_02</strain>
        <tissue evidence="2">Gill</tissue>
    </source>
</reference>
<comment type="caution">
    <text evidence="2">The sequence shown here is derived from an EMBL/GenBank/DDBJ whole genome shotgun (WGS) entry which is preliminary data.</text>
</comment>
<evidence type="ECO:0000256" key="1">
    <source>
        <dbReference type="SAM" id="MobiDB-lite"/>
    </source>
</evidence>
<proteinExistence type="predicted"/>
<dbReference type="EMBL" id="JAWZYT010000132">
    <property type="protein sequence ID" value="KAK4327660.1"/>
    <property type="molecule type" value="Genomic_DNA"/>
</dbReference>
<dbReference type="Proteomes" id="UP001292094">
    <property type="component" value="Unassembled WGS sequence"/>
</dbReference>
<keyword evidence="3" id="KW-1185">Reference proteome</keyword>